<dbReference type="RefSeq" id="XP_005759540.1">
    <property type="nucleotide sequence ID" value="XM_005759483.1"/>
</dbReference>
<dbReference type="SUPFAM" id="SSF49899">
    <property type="entry name" value="Concanavalin A-like lectins/glucanases"/>
    <property type="match status" value="1"/>
</dbReference>
<dbReference type="eggNOG" id="KOG3627">
    <property type="taxonomic scope" value="Eukaryota"/>
</dbReference>
<feature type="compositionally biased region" description="Basic and acidic residues" evidence="2">
    <location>
        <begin position="130"/>
        <end position="141"/>
    </location>
</feature>
<dbReference type="InterPro" id="IPR051560">
    <property type="entry name" value="MAM_domain-containing"/>
</dbReference>
<organism evidence="5 6">
    <name type="scientific">Emiliania huxleyi (strain CCMP1516)</name>
    <dbReference type="NCBI Taxonomy" id="280463"/>
    <lineage>
        <taxon>Eukaryota</taxon>
        <taxon>Haptista</taxon>
        <taxon>Haptophyta</taxon>
        <taxon>Prymnesiophyceae</taxon>
        <taxon>Isochrysidales</taxon>
        <taxon>Noelaerhabdaceae</taxon>
        <taxon>Emiliania</taxon>
    </lineage>
</organism>
<dbReference type="AlphaFoldDB" id="A0A0D3I776"/>
<feature type="compositionally biased region" description="Polar residues" evidence="2">
    <location>
        <begin position="114"/>
        <end position="128"/>
    </location>
</feature>
<keyword evidence="3" id="KW-1133">Transmembrane helix</keyword>
<feature type="domain" description="MAM" evidence="4">
    <location>
        <begin position="273"/>
        <end position="425"/>
    </location>
</feature>
<dbReference type="InterPro" id="IPR000998">
    <property type="entry name" value="MAM_dom"/>
</dbReference>
<feature type="region of interest" description="Disordered" evidence="2">
    <location>
        <begin position="294"/>
        <end position="315"/>
    </location>
</feature>
<evidence type="ECO:0000256" key="2">
    <source>
        <dbReference type="SAM" id="MobiDB-lite"/>
    </source>
</evidence>
<evidence type="ECO:0000313" key="6">
    <source>
        <dbReference type="Proteomes" id="UP000013827"/>
    </source>
</evidence>
<feature type="region of interest" description="Disordered" evidence="2">
    <location>
        <begin position="110"/>
        <end position="143"/>
    </location>
</feature>
<keyword evidence="1" id="KW-1015">Disulfide bond</keyword>
<dbReference type="HOGENOM" id="CLU_029504_0_0_1"/>
<reference evidence="6" key="1">
    <citation type="journal article" date="2013" name="Nature">
        <title>Pan genome of the phytoplankton Emiliania underpins its global distribution.</title>
        <authorList>
            <person name="Read B.A."/>
            <person name="Kegel J."/>
            <person name="Klute M.J."/>
            <person name="Kuo A."/>
            <person name="Lefebvre S.C."/>
            <person name="Maumus F."/>
            <person name="Mayer C."/>
            <person name="Miller J."/>
            <person name="Monier A."/>
            <person name="Salamov A."/>
            <person name="Young J."/>
            <person name="Aguilar M."/>
            <person name="Claverie J.M."/>
            <person name="Frickenhaus S."/>
            <person name="Gonzalez K."/>
            <person name="Herman E.K."/>
            <person name="Lin Y.C."/>
            <person name="Napier J."/>
            <person name="Ogata H."/>
            <person name="Sarno A.F."/>
            <person name="Shmutz J."/>
            <person name="Schroeder D."/>
            <person name="de Vargas C."/>
            <person name="Verret F."/>
            <person name="von Dassow P."/>
            <person name="Valentin K."/>
            <person name="Van de Peer Y."/>
            <person name="Wheeler G."/>
            <person name="Dacks J.B."/>
            <person name="Delwiche C.F."/>
            <person name="Dyhrman S.T."/>
            <person name="Glockner G."/>
            <person name="John U."/>
            <person name="Richards T."/>
            <person name="Worden A.Z."/>
            <person name="Zhang X."/>
            <person name="Grigoriev I.V."/>
            <person name="Allen A.E."/>
            <person name="Bidle K."/>
            <person name="Borodovsky M."/>
            <person name="Bowler C."/>
            <person name="Brownlee C."/>
            <person name="Cock J.M."/>
            <person name="Elias M."/>
            <person name="Gladyshev V.N."/>
            <person name="Groth M."/>
            <person name="Guda C."/>
            <person name="Hadaegh A."/>
            <person name="Iglesias-Rodriguez M.D."/>
            <person name="Jenkins J."/>
            <person name="Jones B.M."/>
            <person name="Lawson T."/>
            <person name="Leese F."/>
            <person name="Lindquist E."/>
            <person name="Lobanov A."/>
            <person name="Lomsadze A."/>
            <person name="Malik S.B."/>
            <person name="Marsh M.E."/>
            <person name="Mackinder L."/>
            <person name="Mock T."/>
            <person name="Mueller-Roeber B."/>
            <person name="Pagarete A."/>
            <person name="Parker M."/>
            <person name="Probert I."/>
            <person name="Quesneville H."/>
            <person name="Raines C."/>
            <person name="Rensing S.A."/>
            <person name="Riano-Pachon D.M."/>
            <person name="Richier S."/>
            <person name="Rokitta S."/>
            <person name="Shiraiwa Y."/>
            <person name="Soanes D.M."/>
            <person name="van der Giezen M."/>
            <person name="Wahlund T.M."/>
            <person name="Williams B."/>
            <person name="Wilson W."/>
            <person name="Wolfe G."/>
            <person name="Wurch L.L."/>
        </authorList>
    </citation>
    <scope>NUCLEOTIDE SEQUENCE</scope>
</reference>
<dbReference type="PaxDb" id="2903-EOD07111"/>
<dbReference type="InterPro" id="IPR000859">
    <property type="entry name" value="CUB_dom"/>
</dbReference>
<dbReference type="SMART" id="SM00137">
    <property type="entry name" value="MAM"/>
    <property type="match status" value="1"/>
</dbReference>
<dbReference type="Pfam" id="PF00629">
    <property type="entry name" value="MAM"/>
    <property type="match status" value="1"/>
</dbReference>
<dbReference type="PANTHER" id="PTHR23282:SF101">
    <property type="entry name" value="MAM DOMAIN-CONTAINING PROTEIN"/>
    <property type="match status" value="1"/>
</dbReference>
<dbReference type="SUPFAM" id="SSF49854">
    <property type="entry name" value="Spermadhesin, CUB domain"/>
    <property type="match status" value="1"/>
</dbReference>
<name>A0A0D3I776_EMIH1</name>
<dbReference type="InterPro" id="IPR013320">
    <property type="entry name" value="ConA-like_dom_sf"/>
</dbReference>
<dbReference type="GO" id="GO:0016020">
    <property type="term" value="C:membrane"/>
    <property type="evidence" value="ECO:0007669"/>
    <property type="project" value="InterPro"/>
</dbReference>
<keyword evidence="6" id="KW-1185">Reference proteome</keyword>
<dbReference type="CDD" id="cd00041">
    <property type="entry name" value="CUB"/>
    <property type="match status" value="1"/>
</dbReference>
<evidence type="ECO:0000256" key="1">
    <source>
        <dbReference type="ARBA" id="ARBA00023157"/>
    </source>
</evidence>
<dbReference type="CDD" id="cd06263">
    <property type="entry name" value="MAM"/>
    <property type="match status" value="1"/>
</dbReference>
<dbReference type="PANTHER" id="PTHR23282">
    <property type="entry name" value="APICAL ENDOSOMAL GLYCOPROTEIN PRECURSOR"/>
    <property type="match status" value="1"/>
</dbReference>
<dbReference type="GeneID" id="17253359"/>
<accession>A0A0D3I776</accession>
<protein>
    <recommendedName>
        <fullName evidence="4">MAM domain-containing protein</fullName>
    </recommendedName>
</protein>
<keyword evidence="3" id="KW-0812">Transmembrane</keyword>
<dbReference type="Proteomes" id="UP000013827">
    <property type="component" value="Unassembled WGS sequence"/>
</dbReference>
<dbReference type="InterPro" id="IPR011050">
    <property type="entry name" value="Pectin_lyase_fold/virulence"/>
</dbReference>
<evidence type="ECO:0000256" key="3">
    <source>
        <dbReference type="SAM" id="Phobius"/>
    </source>
</evidence>
<dbReference type="Gene3D" id="2.60.120.200">
    <property type="match status" value="1"/>
</dbReference>
<dbReference type="Gene3D" id="2.60.120.290">
    <property type="entry name" value="Spermadhesin, CUB domain"/>
    <property type="match status" value="1"/>
</dbReference>
<dbReference type="InterPro" id="IPR035914">
    <property type="entry name" value="Sperma_CUB_dom_sf"/>
</dbReference>
<dbReference type="KEGG" id="ehx:EMIHUDRAFT_198407"/>
<dbReference type="EnsemblProtists" id="EOD07111">
    <property type="protein sequence ID" value="EOD07111"/>
    <property type="gene ID" value="EMIHUDRAFT_198407"/>
</dbReference>
<evidence type="ECO:0000313" key="5">
    <source>
        <dbReference type="EnsemblProtists" id="EOD07111"/>
    </source>
</evidence>
<dbReference type="SUPFAM" id="SSF51126">
    <property type="entry name" value="Pectin lyase-like"/>
    <property type="match status" value="1"/>
</dbReference>
<proteinExistence type="predicted"/>
<keyword evidence="3" id="KW-0472">Membrane</keyword>
<reference evidence="5" key="2">
    <citation type="submission" date="2024-10" db="UniProtKB">
        <authorList>
            <consortium name="EnsemblProtists"/>
        </authorList>
    </citation>
    <scope>IDENTIFICATION</scope>
</reference>
<dbReference type="PROSITE" id="PS50060">
    <property type="entry name" value="MAM_2"/>
    <property type="match status" value="1"/>
</dbReference>
<evidence type="ECO:0000259" key="4">
    <source>
        <dbReference type="PROSITE" id="PS50060"/>
    </source>
</evidence>
<feature type="transmembrane region" description="Helical" evidence="3">
    <location>
        <begin position="203"/>
        <end position="225"/>
    </location>
</feature>
<sequence length="711" mass="73960">MLVLAVLATPSTAASRPRQRRGGALIDTRNRTDFSIKLETDAPSLALAASASRKPDKAAELLLHQDAETGDASLADSTANSVGLTCGGGAPVWCAEPPQPLTELCVSEDPMKASGSTSNETVCTTATAHSKGEADETDTKNEPAPGFMGALMGCLGVSVVALSWRGSTASKTGPDKVQKRSRLAKKIEDMAMAGSTGVCRTQIFFYFFCFVAMVGLCGVTFEAFVVRYTRGRGAAGKARRLVETGLAGAGALRLGRGGRVWRALSVASTALSLSCDFEGDTCIWNDTAPDGYTWTRTSGGTPSPGTGPSGDHTTGSGSYIFTEASSIYNKLHQLESPRFSLQQDATLSFFYHMYDSHSSDMGTLSVETYNNETGWSTLWSRTGDQGTSWLDAAVILPASTTQVRFNGETGPSWSSDMALDDVSFSQIAPPSPPPLPPGFPGGYFITGPCSLTDGGSCAASPNYPNSYGRNEECTISGVPPYELETVAFDVEAGNGCPFDYLTVNGKKYCGTSGPPSGAVAEDGVIEWRSDRSVVGPGWKARPCEDQLRSLIEDATSAAANVSIYLPPGAEFKLSSQISCGSNIKVTVASSGEGATLDGKRETRLFYLEGGCSLTLRGLTLVNGRAEYGGVVFAFGAGDVEIIDSTITNCRADWYGDGVGGVVYSYDSGAVSIISSTVAGCSAGAGGGVVYAWNSGAVSIIGSAVSSCSAGN</sequence>